<protein>
    <recommendedName>
        <fullName evidence="1">FRG domain-containing protein</fullName>
    </recommendedName>
</protein>
<name>A0A1T0CRN3_9GAMM</name>
<evidence type="ECO:0000313" key="2">
    <source>
        <dbReference type="EMBL" id="OOS24879.1"/>
    </source>
</evidence>
<gene>
    <name evidence="2" type="ORF">B0680_03640</name>
</gene>
<feature type="domain" description="FRG" evidence="1">
    <location>
        <begin position="24"/>
        <end position="119"/>
    </location>
</feature>
<organism evidence="2 3">
    <name type="scientific">Moraxella pluranimalium</name>
    <dbReference type="NCBI Taxonomy" id="470453"/>
    <lineage>
        <taxon>Bacteria</taxon>
        <taxon>Pseudomonadati</taxon>
        <taxon>Pseudomonadota</taxon>
        <taxon>Gammaproteobacteria</taxon>
        <taxon>Moraxellales</taxon>
        <taxon>Moraxellaceae</taxon>
        <taxon>Moraxella</taxon>
    </lineage>
</organism>
<keyword evidence="3" id="KW-1185">Reference proteome</keyword>
<proteinExistence type="predicted"/>
<evidence type="ECO:0000313" key="3">
    <source>
        <dbReference type="Proteomes" id="UP000189800"/>
    </source>
</evidence>
<evidence type="ECO:0000259" key="1">
    <source>
        <dbReference type="SMART" id="SM00901"/>
    </source>
</evidence>
<sequence length="336" mass="39619">MVMSEINSIAELANKLTQLGKPKQGFTRFFRGHPNFKFELEPSIYRSDEFIKYEHKMIKDTLTECAEYFYPHENLFEKLVRMQHYGYKTRILDITTNVLVALYFAVNNNDDDEQNGEVLVFDIPNDEIKHHDSDTVAILSALSLRDEKFDVEFYRKMAHQDFLTDTNILLNQLRKNPLNLQDNLININTQIDDDILSYQTKDLNDGYFKAINKIFNEYPEIIQLLNDIRKDKPYFLPNIDIRDFNRVLCVKPTLNNERIKSQQGAFLIFGIENNKLTPANFMQDWQRFYNGERLIINKHAKSTICDDLKSFGISHQILFPEIDNQAKHIISRYVEI</sequence>
<reference evidence="2 3" key="1">
    <citation type="submission" date="2017-02" db="EMBL/GenBank/DDBJ databases">
        <title>Draft genome sequence of Moraxella pluranimalium CCUG 54913T type strain.</title>
        <authorList>
            <person name="Salva-Serra F."/>
            <person name="Engstrom-Jakobsson H."/>
            <person name="Thorell K."/>
            <person name="Jaen-Luchoro D."/>
            <person name="Gonzales-Siles L."/>
            <person name="Karlsson R."/>
            <person name="Yazdan S."/>
            <person name="Boulund F."/>
            <person name="Johnning A."/>
            <person name="Engstrand L."/>
            <person name="Kristiansson E."/>
            <person name="Moore E."/>
        </authorList>
    </citation>
    <scope>NUCLEOTIDE SEQUENCE [LARGE SCALE GENOMIC DNA]</scope>
    <source>
        <strain evidence="2 3">CCUG 54913</strain>
    </source>
</reference>
<dbReference type="EMBL" id="MUYU01000008">
    <property type="protein sequence ID" value="OOS24879.1"/>
    <property type="molecule type" value="Genomic_DNA"/>
</dbReference>
<accession>A0A1T0CRN3</accession>
<dbReference type="InterPro" id="IPR014966">
    <property type="entry name" value="FRG-dom"/>
</dbReference>
<comment type="caution">
    <text evidence="2">The sequence shown here is derived from an EMBL/GenBank/DDBJ whole genome shotgun (WGS) entry which is preliminary data.</text>
</comment>
<dbReference type="STRING" id="470453.B0680_03640"/>
<dbReference type="Pfam" id="PF08867">
    <property type="entry name" value="FRG"/>
    <property type="match status" value="1"/>
</dbReference>
<dbReference type="AlphaFoldDB" id="A0A1T0CRN3"/>
<dbReference type="Proteomes" id="UP000189800">
    <property type="component" value="Unassembled WGS sequence"/>
</dbReference>
<dbReference type="SMART" id="SM00901">
    <property type="entry name" value="FRG"/>
    <property type="match status" value="1"/>
</dbReference>